<sequence>MRSLPLTLVLLLTLFLLACQPAAEHNKVEDTTSTVAAQPVPGCILRAGFDAWEPYHYLGQGEQAQGLDIEILQAVAAELNCELTLQQDTWAALLARLQSGELDILPGASRSTERERYAWFAGPYRQEQFVLYGRTEATLNFPNVLALVAAGHKVGLVSGYYYGAEIDELLGQQPDAFVSAQLSELNMARLLDEEISALLEDSMVATAILRRKGLDRYISATAISLPASDVYLMLSKASMGEAQLQEITAAVSRLQQNGKLTQLIRQYQR</sequence>
<dbReference type="Proteomes" id="UP000012043">
    <property type="component" value="Unassembled WGS sequence"/>
</dbReference>
<keyword evidence="8" id="KW-1185">Reference proteome</keyword>
<dbReference type="PROSITE" id="PS01039">
    <property type="entry name" value="SBP_BACTERIAL_3"/>
    <property type="match status" value="1"/>
</dbReference>
<evidence type="ECO:0000256" key="4">
    <source>
        <dbReference type="RuleBase" id="RU003744"/>
    </source>
</evidence>
<evidence type="ECO:0000256" key="5">
    <source>
        <dbReference type="SAM" id="SignalP"/>
    </source>
</evidence>
<gene>
    <name evidence="7" type="ORF">AEST_04510</name>
</gene>
<dbReference type="SUPFAM" id="SSF53850">
    <property type="entry name" value="Periplasmic binding protein-like II"/>
    <property type="match status" value="1"/>
</dbReference>
<accession>J1YG35</accession>
<dbReference type="InterPro" id="IPR001638">
    <property type="entry name" value="Solute-binding_3/MltF_N"/>
</dbReference>
<dbReference type="EMBL" id="ALAB01000002">
    <property type="protein sequence ID" value="EJI86905.1"/>
    <property type="molecule type" value="Genomic_DNA"/>
</dbReference>
<organism evidence="7 8">
    <name type="scientific">Alishewanella aestuarii B11</name>
    <dbReference type="NCBI Taxonomy" id="1197174"/>
    <lineage>
        <taxon>Bacteria</taxon>
        <taxon>Pseudomonadati</taxon>
        <taxon>Pseudomonadota</taxon>
        <taxon>Gammaproteobacteria</taxon>
        <taxon>Alteromonadales</taxon>
        <taxon>Alteromonadaceae</taxon>
        <taxon>Alishewanella</taxon>
    </lineage>
</organism>
<dbReference type="InterPro" id="IPR018313">
    <property type="entry name" value="SBP_3_CS"/>
</dbReference>
<dbReference type="AlphaFoldDB" id="J1YG35"/>
<comment type="caution">
    <text evidence="7">The sequence shown here is derived from an EMBL/GenBank/DDBJ whole genome shotgun (WGS) entry which is preliminary data.</text>
</comment>
<evidence type="ECO:0000259" key="6">
    <source>
        <dbReference type="SMART" id="SM00062"/>
    </source>
</evidence>
<keyword evidence="3 5" id="KW-0732">Signal</keyword>
<feature type="signal peptide" evidence="5">
    <location>
        <begin position="1"/>
        <end position="18"/>
    </location>
</feature>
<comment type="similarity">
    <text evidence="2 4">Belongs to the bacterial solute-binding protein 3 family.</text>
</comment>
<dbReference type="Gene3D" id="3.40.190.10">
    <property type="entry name" value="Periplasmic binding protein-like II"/>
    <property type="match status" value="2"/>
</dbReference>
<dbReference type="PANTHER" id="PTHR35936:SF25">
    <property type="entry name" value="ABC TRANSPORTER SUBSTRATE-BINDING PROTEIN"/>
    <property type="match status" value="1"/>
</dbReference>
<name>J1YG35_9ALTE</name>
<reference evidence="7 8" key="1">
    <citation type="journal article" date="2012" name="J. Bacteriol.">
        <title>Genome Sequence of Pectin-Degrading Alishewanella aestuarii Strain B11T, Isolated from Tidal Flat Sediment.</title>
        <authorList>
            <person name="Jung J."/>
            <person name="Choi S."/>
            <person name="Chun J."/>
            <person name="Park W."/>
        </authorList>
    </citation>
    <scope>NUCLEOTIDE SEQUENCE [LARGE SCALE GENOMIC DNA]</scope>
    <source>
        <strain evidence="7 8">B11</strain>
    </source>
</reference>
<dbReference type="PROSITE" id="PS51257">
    <property type="entry name" value="PROKAR_LIPOPROTEIN"/>
    <property type="match status" value="1"/>
</dbReference>
<protein>
    <submittedName>
        <fullName evidence="7">Amino acid ABC transporter substrate-binding protein</fullName>
    </submittedName>
</protein>
<dbReference type="Pfam" id="PF00497">
    <property type="entry name" value="SBP_bac_3"/>
    <property type="match status" value="1"/>
</dbReference>
<dbReference type="PANTHER" id="PTHR35936">
    <property type="entry name" value="MEMBRANE-BOUND LYTIC MUREIN TRANSGLYCOSYLASE F"/>
    <property type="match status" value="1"/>
</dbReference>
<feature type="chain" id="PRO_5003745745" evidence="5">
    <location>
        <begin position="19"/>
        <end position="269"/>
    </location>
</feature>
<proteinExistence type="inferred from homology"/>
<feature type="domain" description="Solute-binding protein family 3/N-terminal" evidence="6">
    <location>
        <begin position="44"/>
        <end position="269"/>
    </location>
</feature>
<evidence type="ECO:0000313" key="8">
    <source>
        <dbReference type="Proteomes" id="UP000012043"/>
    </source>
</evidence>
<evidence type="ECO:0000256" key="2">
    <source>
        <dbReference type="ARBA" id="ARBA00010333"/>
    </source>
</evidence>
<evidence type="ECO:0000256" key="3">
    <source>
        <dbReference type="ARBA" id="ARBA00022729"/>
    </source>
</evidence>
<evidence type="ECO:0000313" key="7">
    <source>
        <dbReference type="EMBL" id="EJI86905.1"/>
    </source>
</evidence>
<comment type="subcellular location">
    <subcellularLocation>
        <location evidence="1">Cell envelope</location>
    </subcellularLocation>
</comment>
<dbReference type="PATRIC" id="fig|1197174.4.peg.442"/>
<dbReference type="SMART" id="SM00062">
    <property type="entry name" value="PBPb"/>
    <property type="match status" value="1"/>
</dbReference>
<dbReference type="RefSeq" id="WP_008606742.1">
    <property type="nucleotide sequence ID" value="NZ_ALAB01000002.1"/>
</dbReference>
<evidence type="ECO:0000256" key="1">
    <source>
        <dbReference type="ARBA" id="ARBA00004196"/>
    </source>
</evidence>
<dbReference type="GO" id="GO:0030313">
    <property type="term" value="C:cell envelope"/>
    <property type="evidence" value="ECO:0007669"/>
    <property type="project" value="UniProtKB-SubCell"/>
</dbReference>